<dbReference type="PANTHER" id="PTHR33604:SF3">
    <property type="entry name" value="OSJNBA0004B13.7 PROTEIN"/>
    <property type="match status" value="1"/>
</dbReference>
<evidence type="ECO:0000313" key="1">
    <source>
        <dbReference type="EMBL" id="AFK59580.1"/>
    </source>
</evidence>
<dbReference type="InterPro" id="IPR029044">
    <property type="entry name" value="Nucleotide-diphossugar_trans"/>
</dbReference>
<evidence type="ECO:0000313" key="2">
    <source>
        <dbReference type="Proteomes" id="UP000005269"/>
    </source>
</evidence>
<dbReference type="EC" id="2.7.-.-" evidence="1"/>
<sequence length="388" mass="45537">MLAIVAVGYKRKKPLQRLLDCLNQADYCGDNDVRLIISLDRADNCEEMRALAEAFEWKHGYKEVILHPKRLGLREHFLFCGDLTQKYGSIIFLEDDVYALPEYYRFAKACVEKYENDERIAGASLYSLRYSETAHRPFTPLNDGTDVYFAQLMSWAPVYFPKQWKAFRDWYDLEPKPMDDISCLPDNVRQWKMTSFKKYHIKYTITHNKYFVYPQISFTTNFAEAGQHYAKDDDNLQVPLMIGNVEKYRLPSLEESKSLYDAYMEMTPECVKRHFTELNDFDFSVDLYGNKRRENISTKYVITDKKSRKPIRMWGCKTVPQESNIFLDVPGETFTLSNVDDVIYFPRSITSLYGKVSYDIKGASPLKAFATDVRILIEELKTRVRRVK</sequence>
<reference evidence="1 2" key="1">
    <citation type="journal article" date="2012" name="BMC Microbiol.">
        <title>Complete genome sequence of Enterococcus faecium strain TX16 and comparative genomic analysis of Enterococcus faecium genomes.</title>
        <authorList>
            <person name="Qin X."/>
            <person name="Galloway-Pena J.R."/>
            <person name="Sillanpaa J."/>
            <person name="Hyeob Roh J."/>
            <person name="Nallapareddy S.R."/>
            <person name="Chowdhury S."/>
            <person name="Bourgogne A."/>
            <person name="Choudhury T."/>
            <person name="Munzy D.M."/>
            <person name="Buhay C.J."/>
            <person name="Ding Y."/>
            <person name="Dugan-Rocha S."/>
            <person name="Liu W."/>
            <person name="Kovar C."/>
            <person name="Sodergren E."/>
            <person name="Highlander S."/>
            <person name="Petrosino J.F."/>
            <person name="Worley K.C."/>
            <person name="Gibbs R.A."/>
            <person name="Weinstock G.M."/>
            <person name="Murray B.E."/>
        </authorList>
    </citation>
    <scope>NUCLEOTIDE SEQUENCE [LARGE SCALE GENOMIC DNA]</scope>
    <source>
        <strain evidence="2">ATCC BAA-472 / TX0016 / DO</strain>
    </source>
</reference>
<keyword evidence="2" id="KW-1185">Reference proteome</keyword>
<accession>Q3XZM2</accession>
<gene>
    <name evidence="1" type="ORF">HMPREF0351_11956</name>
</gene>
<dbReference type="RefSeq" id="WP_002288206.1">
    <property type="nucleotide sequence ID" value="NC_017960.1"/>
</dbReference>
<keyword evidence="1" id="KW-0808">Transferase</keyword>
<dbReference type="HOGENOM" id="CLU_732858_0_0_9"/>
<proteinExistence type="predicted"/>
<dbReference type="PANTHER" id="PTHR33604">
    <property type="entry name" value="OSJNBA0004B13.7 PROTEIN"/>
    <property type="match status" value="1"/>
</dbReference>
<keyword evidence="1" id="KW-0418">Kinase</keyword>
<dbReference type="KEGG" id="efu:HMPREF0351_11956"/>
<dbReference type="EMBL" id="CP003583">
    <property type="protein sequence ID" value="AFK59580.1"/>
    <property type="molecule type" value="Genomic_DNA"/>
</dbReference>
<name>Q3XZM2_ENTFD</name>
<protein>
    <submittedName>
        <fullName evidence="1">Kae1-associated kinase Bud32</fullName>
        <ecNumber evidence="1">2.7.-.-</ecNumber>
    </submittedName>
</protein>
<dbReference type="Proteomes" id="UP000005269">
    <property type="component" value="Chromosome"/>
</dbReference>
<organism evidence="1 2">
    <name type="scientific">Enterococcus faecium (strain ATCC BAA-472 / TX0016 / DO)</name>
    <dbReference type="NCBI Taxonomy" id="333849"/>
    <lineage>
        <taxon>Bacteria</taxon>
        <taxon>Bacillati</taxon>
        <taxon>Bacillota</taxon>
        <taxon>Bacilli</taxon>
        <taxon>Lactobacillales</taxon>
        <taxon>Enterococcaceae</taxon>
        <taxon>Enterococcus</taxon>
    </lineage>
</organism>
<dbReference type="AlphaFoldDB" id="Q3XZM2"/>
<dbReference type="Gene3D" id="3.90.550.10">
    <property type="entry name" value="Spore Coat Polysaccharide Biosynthesis Protein SpsA, Chain A"/>
    <property type="match status" value="1"/>
</dbReference>
<dbReference type="GO" id="GO:0016301">
    <property type="term" value="F:kinase activity"/>
    <property type="evidence" value="ECO:0007669"/>
    <property type="project" value="UniProtKB-KW"/>
</dbReference>
<dbReference type="SUPFAM" id="SSF53448">
    <property type="entry name" value="Nucleotide-diphospho-sugar transferases"/>
    <property type="match status" value="1"/>
</dbReference>